<gene>
    <name evidence="4" type="ORF">vBKpPFBKp27_079</name>
</gene>
<dbReference type="SMART" id="SM00482">
    <property type="entry name" value="POLAc"/>
    <property type="match status" value="1"/>
</dbReference>
<dbReference type="EC" id="2.7.7.7" evidence="4"/>
<keyword evidence="1" id="KW-0235">DNA replication</keyword>
<keyword evidence="5" id="KW-1185">Reference proteome</keyword>
<reference evidence="4 5" key="1">
    <citation type="submission" date="2020-12" db="EMBL/GenBank/DDBJ databases">
        <title>Genomic characterization of four novel bacteriophages infecting Klebsiella pneumoniae.</title>
        <authorList>
            <person name="Estrada Bonilla B."/>
            <person name="Costa A.R."/>
            <person name="van Rossum T."/>
            <person name="Hagedoorn S."/>
            <person name="Wallinga H."/>
            <person name="Xiao M."/>
            <person name="Song W."/>
            <person name="Haas P.-J."/>
            <person name="Nobrega F.L."/>
            <person name="Brouns S.J.J."/>
        </authorList>
    </citation>
    <scope>NUCLEOTIDE SEQUENCE [LARGE SCALE GENOMIC DNA]</scope>
</reference>
<dbReference type="GO" id="GO:0006302">
    <property type="term" value="P:double-strand break repair"/>
    <property type="evidence" value="ECO:0007669"/>
    <property type="project" value="TreeGrafter"/>
</dbReference>
<organism evidence="4 5">
    <name type="scientific">Klebsiella phage vB_KpP_FBKp27</name>
    <dbReference type="NCBI Taxonomy" id="2801837"/>
    <lineage>
        <taxon>Viruses</taxon>
        <taxon>Duplodnaviria</taxon>
        <taxon>Heunggongvirae</taxon>
        <taxon>Uroviricota</taxon>
        <taxon>Caudoviricetes</taxon>
        <taxon>Schitoviridae</taxon>
        <taxon>Efbeekayvirus</taxon>
        <taxon>Efbeekayvirus Fbkp27</taxon>
    </lineage>
</organism>
<evidence type="ECO:0000256" key="1">
    <source>
        <dbReference type="ARBA" id="ARBA00022705"/>
    </source>
</evidence>
<dbReference type="Gene3D" id="3.30.70.370">
    <property type="match status" value="1"/>
</dbReference>
<keyword evidence="2" id="KW-1194">Viral DNA replication</keyword>
<evidence type="ECO:0000256" key="2">
    <source>
        <dbReference type="ARBA" id="ARBA00023109"/>
    </source>
</evidence>
<dbReference type="InterPro" id="IPR002298">
    <property type="entry name" value="DNA_polymerase_A"/>
</dbReference>
<dbReference type="GO" id="GO:0003887">
    <property type="term" value="F:DNA-directed DNA polymerase activity"/>
    <property type="evidence" value="ECO:0007669"/>
    <property type="project" value="UniProtKB-EC"/>
</dbReference>
<dbReference type="PANTHER" id="PTHR10133">
    <property type="entry name" value="DNA POLYMERASE I"/>
    <property type="match status" value="1"/>
</dbReference>
<dbReference type="PRINTS" id="PR00868">
    <property type="entry name" value="DNAPOLI"/>
</dbReference>
<dbReference type="GO" id="GO:0039693">
    <property type="term" value="P:viral DNA genome replication"/>
    <property type="evidence" value="ECO:0007669"/>
    <property type="project" value="UniProtKB-KW"/>
</dbReference>
<feature type="domain" description="DNA-directed DNA polymerase family A palm" evidence="3">
    <location>
        <begin position="568"/>
        <end position="800"/>
    </location>
</feature>
<dbReference type="InterPro" id="IPR001098">
    <property type="entry name" value="DNA-dir_DNA_pol_A_palm_dom"/>
</dbReference>
<dbReference type="Gene3D" id="3.30.420.10">
    <property type="entry name" value="Ribonuclease H-like superfamily/Ribonuclease H"/>
    <property type="match status" value="1"/>
</dbReference>
<dbReference type="Gene3D" id="1.10.150.20">
    <property type="entry name" value="5' to 3' exonuclease, C-terminal subdomain"/>
    <property type="match status" value="1"/>
</dbReference>
<dbReference type="EMBL" id="MW394388">
    <property type="protein sequence ID" value="QQV91601.1"/>
    <property type="molecule type" value="Genomic_DNA"/>
</dbReference>
<dbReference type="GO" id="GO:0003677">
    <property type="term" value="F:DNA binding"/>
    <property type="evidence" value="ECO:0007669"/>
    <property type="project" value="InterPro"/>
</dbReference>
<evidence type="ECO:0000313" key="5">
    <source>
        <dbReference type="Proteomes" id="UP000596379"/>
    </source>
</evidence>
<dbReference type="InterPro" id="IPR043502">
    <property type="entry name" value="DNA/RNA_pol_sf"/>
</dbReference>
<sequence>MRHIMFAHKPEFETAILIKESAFYQDQIERHYINPLVEAGYAKENILAFSLEYESNGKAPAKFCKDYLAKILPQLKKMGVKYIYCADSTYFKCLVKNAKIDAMIGYGTACSIPGYEDIEILVGINYQALLYNPNQADKLEMSVQALAGKVTNSYKALGADILKWALYPQTEKEIDEAFAKLMSYPKLTCDIETFSLDIFTAGIGTIAFSPDNTGGIAFTCDLAVSEGENYRWFNEGFRIKLRKFFEEYKGNLKFHRANFDTKVLIYNLWMKDPLDNEGLLRGLDCLYRDCDDTRIIAYLALNNTAKNELSLKQLAHEFAGNWAMSDITNILVIPLPELLRYNIIDTMSTWYVYNKYYPVMVRDMQLELYKYLMMPSQKTITQIELTGMPMIPAMVDKAEKQLQELHDRSLKTLYAHPLVQKAEMLIQTRAMEAKNATLKTKQYPLSAFSHLKFNPNSGNHLITLLYEVMKLPVLDRTKTKQPSTAGATLKKLENHATESGKIVLKTLREFGDGEKILTSFIPTFKNAFNKGNGRSYLHGNFNLGGTVSGRLSSSDPNLQQLPSGSTFGKLIKKCFAAPDGWVFGGADFNALEDRINALLTQDPNKVKVFTDGFDGHSLRAVGYWGAKLMPDIDINDPASVNQIAEKDHPYYPLRNKSKAPSFALQYQGTWITLVKNCGFSEEEAKETEASFHALYAVSGEWVKERIRQACNDGYATAAFGLRIRTPLLARSILDTTKTLREAEAEGRTLGNAISGQSYGLLTNRAANEFMERVWASEFRYDILPVALIHDAIYVLMRNNVRVIKFVNDNLIECMAWKGLPEIADPRIPLPAELDLYYPNWANAITLPNNLAEDDIKPFVAKALDKLKQKEASHA</sequence>
<protein>
    <submittedName>
        <fullName evidence="4">DNA polymerase I</fullName>
        <ecNumber evidence="4">2.7.7.7</ecNumber>
    </submittedName>
</protein>
<keyword evidence="4" id="KW-0808">Transferase</keyword>
<proteinExistence type="predicted"/>
<evidence type="ECO:0000313" key="4">
    <source>
        <dbReference type="EMBL" id="QQV91601.1"/>
    </source>
</evidence>
<name>A0A7U0J672_9CAUD</name>
<dbReference type="SUPFAM" id="SSF56672">
    <property type="entry name" value="DNA/RNA polymerases"/>
    <property type="match status" value="1"/>
</dbReference>
<dbReference type="Gene3D" id="1.20.1060.10">
    <property type="entry name" value="Taq DNA Polymerase, Chain T, domain 4"/>
    <property type="match status" value="1"/>
</dbReference>
<keyword evidence="4" id="KW-0548">Nucleotidyltransferase</keyword>
<evidence type="ECO:0000259" key="3">
    <source>
        <dbReference type="SMART" id="SM00482"/>
    </source>
</evidence>
<dbReference type="Proteomes" id="UP000596379">
    <property type="component" value="Segment"/>
</dbReference>
<dbReference type="InterPro" id="IPR036397">
    <property type="entry name" value="RNaseH_sf"/>
</dbReference>
<dbReference type="GO" id="GO:0006261">
    <property type="term" value="P:DNA-templated DNA replication"/>
    <property type="evidence" value="ECO:0007669"/>
    <property type="project" value="InterPro"/>
</dbReference>
<dbReference type="Pfam" id="PF00476">
    <property type="entry name" value="DNA_pol_A"/>
    <property type="match status" value="1"/>
</dbReference>
<dbReference type="SUPFAM" id="SSF53098">
    <property type="entry name" value="Ribonuclease H-like"/>
    <property type="match status" value="1"/>
</dbReference>
<accession>A0A7U0J672</accession>
<dbReference type="PANTHER" id="PTHR10133:SF27">
    <property type="entry name" value="DNA POLYMERASE NU"/>
    <property type="match status" value="1"/>
</dbReference>
<dbReference type="InterPro" id="IPR012337">
    <property type="entry name" value="RNaseH-like_sf"/>
</dbReference>